<dbReference type="PROSITE" id="PS00217">
    <property type="entry name" value="SUGAR_TRANSPORT_2"/>
    <property type="match status" value="1"/>
</dbReference>
<feature type="compositionally biased region" description="Basic and acidic residues" evidence="8">
    <location>
        <begin position="482"/>
        <end position="491"/>
    </location>
</feature>
<feature type="transmembrane region" description="Helical" evidence="9">
    <location>
        <begin position="263"/>
        <end position="285"/>
    </location>
</feature>
<feature type="transmembrane region" description="Helical" evidence="9">
    <location>
        <begin position="59"/>
        <end position="76"/>
    </location>
</feature>
<dbReference type="GO" id="GO:0005351">
    <property type="term" value="F:carbohydrate:proton symporter activity"/>
    <property type="evidence" value="ECO:0007669"/>
    <property type="project" value="TreeGrafter"/>
</dbReference>
<evidence type="ECO:0000313" key="11">
    <source>
        <dbReference type="EMBL" id="KAF2011332.1"/>
    </source>
</evidence>
<dbReference type="OrthoDB" id="6612291at2759"/>
<dbReference type="RefSeq" id="XP_033379671.1">
    <property type="nucleotide sequence ID" value="XM_033525358.1"/>
</dbReference>
<evidence type="ECO:0000313" key="12">
    <source>
        <dbReference type="Proteomes" id="UP000799778"/>
    </source>
</evidence>
<comment type="similarity">
    <text evidence="2 7">Belongs to the major facilitator superfamily. Sugar transporter (TC 2.A.1.1) family.</text>
</comment>
<gene>
    <name evidence="11" type="ORF">BU24DRAFT_397780</name>
</gene>
<dbReference type="SUPFAM" id="SSF103473">
    <property type="entry name" value="MFS general substrate transporter"/>
    <property type="match status" value="1"/>
</dbReference>
<keyword evidence="3 7" id="KW-0813">Transport</keyword>
<dbReference type="InterPro" id="IPR020846">
    <property type="entry name" value="MFS_dom"/>
</dbReference>
<feature type="transmembrane region" description="Helical" evidence="9">
    <location>
        <begin position="300"/>
        <end position="322"/>
    </location>
</feature>
<dbReference type="InterPro" id="IPR005828">
    <property type="entry name" value="MFS_sugar_transport-like"/>
</dbReference>
<evidence type="ECO:0000256" key="4">
    <source>
        <dbReference type="ARBA" id="ARBA00022692"/>
    </source>
</evidence>
<evidence type="ECO:0000256" key="7">
    <source>
        <dbReference type="RuleBase" id="RU003346"/>
    </source>
</evidence>
<keyword evidence="6 9" id="KW-0472">Membrane</keyword>
<evidence type="ECO:0000259" key="10">
    <source>
        <dbReference type="PROSITE" id="PS50850"/>
    </source>
</evidence>
<keyword evidence="12" id="KW-1185">Reference proteome</keyword>
<dbReference type="InterPro" id="IPR003663">
    <property type="entry name" value="Sugar/inositol_transpt"/>
</dbReference>
<evidence type="ECO:0000256" key="3">
    <source>
        <dbReference type="ARBA" id="ARBA00022448"/>
    </source>
</evidence>
<dbReference type="GO" id="GO:0016020">
    <property type="term" value="C:membrane"/>
    <property type="evidence" value="ECO:0007669"/>
    <property type="project" value="UniProtKB-SubCell"/>
</dbReference>
<dbReference type="PANTHER" id="PTHR48022">
    <property type="entry name" value="PLASTIDIC GLUCOSE TRANSPORTER 4"/>
    <property type="match status" value="1"/>
</dbReference>
<feature type="transmembrane region" description="Helical" evidence="9">
    <location>
        <begin position="361"/>
        <end position="383"/>
    </location>
</feature>
<dbReference type="Proteomes" id="UP000799778">
    <property type="component" value="Unassembled WGS sequence"/>
</dbReference>
<dbReference type="FunFam" id="1.20.1250.20:FF:000090">
    <property type="entry name" value="MFS sugar transporter, putative"/>
    <property type="match status" value="1"/>
</dbReference>
<dbReference type="NCBIfam" id="TIGR00879">
    <property type="entry name" value="SP"/>
    <property type="match status" value="1"/>
</dbReference>
<feature type="transmembrane region" description="Helical" evidence="9">
    <location>
        <begin position="423"/>
        <end position="444"/>
    </location>
</feature>
<dbReference type="PROSITE" id="PS50850">
    <property type="entry name" value="MFS"/>
    <property type="match status" value="1"/>
</dbReference>
<evidence type="ECO:0000256" key="2">
    <source>
        <dbReference type="ARBA" id="ARBA00010992"/>
    </source>
</evidence>
<dbReference type="GeneID" id="54282755"/>
<feature type="transmembrane region" description="Helical" evidence="9">
    <location>
        <begin position="395"/>
        <end position="417"/>
    </location>
</feature>
<proteinExistence type="inferred from homology"/>
<organism evidence="11 12">
    <name type="scientific">Aaosphaeria arxii CBS 175.79</name>
    <dbReference type="NCBI Taxonomy" id="1450172"/>
    <lineage>
        <taxon>Eukaryota</taxon>
        <taxon>Fungi</taxon>
        <taxon>Dikarya</taxon>
        <taxon>Ascomycota</taxon>
        <taxon>Pezizomycotina</taxon>
        <taxon>Dothideomycetes</taxon>
        <taxon>Pleosporomycetidae</taxon>
        <taxon>Pleosporales</taxon>
        <taxon>Pleosporales incertae sedis</taxon>
        <taxon>Aaosphaeria</taxon>
    </lineage>
</organism>
<feature type="transmembrane region" description="Helical" evidence="9">
    <location>
        <begin position="144"/>
        <end position="161"/>
    </location>
</feature>
<dbReference type="PRINTS" id="PR00171">
    <property type="entry name" value="SUGRTRNSPORT"/>
</dbReference>
<comment type="subcellular location">
    <subcellularLocation>
        <location evidence="1">Membrane</location>
        <topology evidence="1">Multi-pass membrane protein</topology>
    </subcellularLocation>
</comment>
<dbReference type="InterPro" id="IPR036259">
    <property type="entry name" value="MFS_trans_sf"/>
</dbReference>
<dbReference type="PANTHER" id="PTHR48022:SF72">
    <property type="entry name" value="MAJOR FACILITATOR SUPERFAMILY (MFS) PROFILE DOMAIN-CONTAINING PROTEIN-RELATED"/>
    <property type="match status" value="1"/>
</dbReference>
<dbReference type="Pfam" id="PF00083">
    <property type="entry name" value="Sugar_tr"/>
    <property type="match status" value="1"/>
</dbReference>
<evidence type="ECO:0000256" key="6">
    <source>
        <dbReference type="ARBA" id="ARBA00023136"/>
    </source>
</evidence>
<dbReference type="InterPro" id="IPR050360">
    <property type="entry name" value="MFS_Sugar_Transporters"/>
</dbReference>
<evidence type="ECO:0000256" key="8">
    <source>
        <dbReference type="SAM" id="MobiDB-lite"/>
    </source>
</evidence>
<feature type="compositionally biased region" description="Basic and acidic residues" evidence="8">
    <location>
        <begin position="499"/>
        <end position="513"/>
    </location>
</feature>
<protein>
    <submittedName>
        <fullName evidence="11">General substrate transporter</fullName>
    </submittedName>
</protein>
<feature type="domain" description="Major facilitator superfamily (MFS) profile" evidence="10">
    <location>
        <begin position="16"/>
        <end position="448"/>
    </location>
</feature>
<dbReference type="EMBL" id="ML978074">
    <property type="protein sequence ID" value="KAF2011332.1"/>
    <property type="molecule type" value="Genomic_DNA"/>
</dbReference>
<evidence type="ECO:0000256" key="9">
    <source>
        <dbReference type="SAM" id="Phobius"/>
    </source>
</evidence>
<keyword evidence="4 9" id="KW-0812">Transmembrane</keyword>
<feature type="region of interest" description="Disordered" evidence="8">
    <location>
        <begin position="472"/>
        <end position="513"/>
    </location>
</feature>
<name>A0A6A5XE62_9PLEO</name>
<feature type="transmembrane region" description="Helical" evidence="9">
    <location>
        <begin position="173"/>
        <end position="195"/>
    </location>
</feature>
<reference evidence="11" key="1">
    <citation type="journal article" date="2020" name="Stud. Mycol.">
        <title>101 Dothideomycetes genomes: a test case for predicting lifestyles and emergence of pathogens.</title>
        <authorList>
            <person name="Haridas S."/>
            <person name="Albert R."/>
            <person name="Binder M."/>
            <person name="Bloem J."/>
            <person name="Labutti K."/>
            <person name="Salamov A."/>
            <person name="Andreopoulos B."/>
            <person name="Baker S."/>
            <person name="Barry K."/>
            <person name="Bills G."/>
            <person name="Bluhm B."/>
            <person name="Cannon C."/>
            <person name="Castanera R."/>
            <person name="Culley D."/>
            <person name="Daum C."/>
            <person name="Ezra D."/>
            <person name="Gonzalez J."/>
            <person name="Henrissat B."/>
            <person name="Kuo A."/>
            <person name="Liang C."/>
            <person name="Lipzen A."/>
            <person name="Lutzoni F."/>
            <person name="Magnuson J."/>
            <person name="Mondo S."/>
            <person name="Nolan M."/>
            <person name="Ohm R."/>
            <person name="Pangilinan J."/>
            <person name="Park H.-J."/>
            <person name="Ramirez L."/>
            <person name="Alfaro M."/>
            <person name="Sun H."/>
            <person name="Tritt A."/>
            <person name="Yoshinaga Y."/>
            <person name="Zwiers L.-H."/>
            <person name="Turgeon B."/>
            <person name="Goodwin S."/>
            <person name="Spatafora J."/>
            <person name="Crous P."/>
            <person name="Grigoriev I."/>
        </authorList>
    </citation>
    <scope>NUCLEOTIDE SEQUENCE</scope>
    <source>
        <strain evidence="11">CBS 175.79</strain>
    </source>
</reference>
<accession>A0A6A5XE62</accession>
<evidence type="ECO:0000256" key="1">
    <source>
        <dbReference type="ARBA" id="ARBA00004141"/>
    </source>
</evidence>
<evidence type="ECO:0000256" key="5">
    <source>
        <dbReference type="ARBA" id="ARBA00022989"/>
    </source>
</evidence>
<dbReference type="Gene3D" id="1.20.1250.20">
    <property type="entry name" value="MFS general substrate transporter like domains"/>
    <property type="match status" value="1"/>
</dbReference>
<sequence length="513" mass="56764">MGRYWFKDGAPLRGGIASVCLAAFLFFGYDQGVLGGILQMEDFKNQFNHPNDTETGAIVSAYCLGALGGCILNFYTGDRLGRRKSMWLAMSFVFVGATLQASAFTVAHLVVGRVITGLGTGIDSSTVPTYQSELCRAEKRGRKVSWEVMFIGVGIVLSYWMDFGFSYLSGSIAWRFPIAFQLVFAIIVTALIFGLPESPRWLFKRGRRAEAIEVLCAVFDLPESDPYIQGEIRAIENALDTESNVKSNRALFKKDRLQTRRRVMLAYFALLMNQLVGPNLIVYYIPTILTQNVGLDARTAQIVGGCVQIMFVIGCFAPALALDRMGRRPTMLWGCLGLGICMVCAAGLLQPGHTTTSSAAIAFFFLWMLIFGGTINVVPWVYGPEILPLEARARGVSISVAAHWMWNFFVVMISPILVNRLRWGTYLLFGGLSFVFVGVVWKWYPETSNYTLEEIDSIFLKDEGVEGARRRRMSATSAAHAHGYEGGEKDGAAFSSTDEEGKGEKVHVERRSS</sequence>
<dbReference type="AlphaFoldDB" id="A0A6A5XE62"/>
<keyword evidence="5 9" id="KW-1133">Transmembrane helix</keyword>
<dbReference type="InterPro" id="IPR005829">
    <property type="entry name" value="Sugar_transporter_CS"/>
</dbReference>
<feature type="transmembrane region" description="Helical" evidence="9">
    <location>
        <begin position="331"/>
        <end position="349"/>
    </location>
</feature>